<protein>
    <submittedName>
        <fullName evidence="1">Phage scaffolding protein</fullName>
    </submittedName>
</protein>
<organism evidence="1 2">
    <name type="scientific">Brotonthovivens ammoniilytica</name>
    <dbReference type="NCBI Taxonomy" id="2981725"/>
    <lineage>
        <taxon>Bacteria</taxon>
        <taxon>Bacillati</taxon>
        <taxon>Bacillota</taxon>
        <taxon>Clostridia</taxon>
        <taxon>Lachnospirales</taxon>
        <taxon>Lachnospiraceae</taxon>
        <taxon>Brotonthovivens</taxon>
    </lineage>
</organism>
<dbReference type="RefSeq" id="WP_158424964.1">
    <property type="nucleotide sequence ID" value="NZ_JAOQJQ010000002.1"/>
</dbReference>
<evidence type="ECO:0000313" key="1">
    <source>
        <dbReference type="EMBL" id="MCU6762280.1"/>
    </source>
</evidence>
<accession>A0ABT2TJ87</accession>
<reference evidence="1 2" key="1">
    <citation type="journal article" date="2021" name="ISME Commun">
        <title>Automated analysis of genomic sequences facilitates high-throughput and comprehensive description of bacteria.</title>
        <authorList>
            <person name="Hitch T.C.A."/>
        </authorList>
    </citation>
    <scope>NUCLEOTIDE SEQUENCE [LARGE SCALE GENOMIC DNA]</scope>
    <source>
        <strain evidence="1 2">Sanger_109</strain>
    </source>
</reference>
<dbReference type="Proteomes" id="UP001652442">
    <property type="component" value="Unassembled WGS sequence"/>
</dbReference>
<gene>
    <name evidence="1" type="ORF">OCV88_07960</name>
</gene>
<comment type="caution">
    <text evidence="1">The sequence shown here is derived from an EMBL/GenBank/DDBJ whole genome shotgun (WGS) entry which is preliminary data.</text>
</comment>
<sequence length="200" mass="22583">MEFLREVLGNEYTGFEEAVRIWNEKPENQSRPIRIVNAGSAGYMNQSELRTLKEENGKLKSQLQSAKDMLKSFEGTEVKALVAKIDMLTTSLDTQKEDYEKRIEDMEFDYELKSAIETVGGRNMKAIQALLDIDSLRKSKDRAMDIQTAIENCWQENAYLFGADEPINNPIAPTGGIGNYIDSETATLRISMGLSAEDKR</sequence>
<evidence type="ECO:0000313" key="2">
    <source>
        <dbReference type="Proteomes" id="UP001652442"/>
    </source>
</evidence>
<dbReference type="InterPro" id="IPR009636">
    <property type="entry name" value="SCAF"/>
</dbReference>
<proteinExistence type="predicted"/>
<name>A0ABT2TJ87_9FIRM</name>
<keyword evidence="2" id="KW-1185">Reference proteome</keyword>
<dbReference type="Pfam" id="PF06810">
    <property type="entry name" value="Phage_scaffold"/>
    <property type="match status" value="1"/>
</dbReference>
<dbReference type="EMBL" id="JAOQJQ010000002">
    <property type="protein sequence ID" value="MCU6762280.1"/>
    <property type="molecule type" value="Genomic_DNA"/>
</dbReference>